<dbReference type="AlphaFoldDB" id="A0A1E7EWP3"/>
<reference evidence="1 2" key="1">
    <citation type="submission" date="2016-09" db="EMBL/GenBank/DDBJ databases">
        <title>Extensive genetic diversity and differential bi-allelic expression allows diatom success in the polar Southern Ocean.</title>
        <authorList>
            <consortium name="DOE Joint Genome Institute"/>
            <person name="Mock T."/>
            <person name="Otillar R.P."/>
            <person name="Strauss J."/>
            <person name="Dupont C."/>
            <person name="Frickenhaus S."/>
            <person name="Maumus F."/>
            <person name="Mcmullan M."/>
            <person name="Sanges R."/>
            <person name="Schmutz J."/>
            <person name="Toseland A."/>
            <person name="Valas R."/>
            <person name="Veluchamy A."/>
            <person name="Ward B.J."/>
            <person name="Allen A."/>
            <person name="Barry K."/>
            <person name="Falciatore A."/>
            <person name="Ferrante M."/>
            <person name="Fortunato A.E."/>
            <person name="Gloeckner G."/>
            <person name="Gruber A."/>
            <person name="Hipkin R."/>
            <person name="Janech M."/>
            <person name="Kroth P."/>
            <person name="Leese F."/>
            <person name="Lindquist E."/>
            <person name="Lyon B.R."/>
            <person name="Martin J."/>
            <person name="Mayer C."/>
            <person name="Parker M."/>
            <person name="Quesneville H."/>
            <person name="Raymond J."/>
            <person name="Uhlig C."/>
            <person name="Valentin K.U."/>
            <person name="Worden A.Z."/>
            <person name="Armbrust E.V."/>
            <person name="Bowler C."/>
            <person name="Green B."/>
            <person name="Moulton V."/>
            <person name="Van Oosterhout C."/>
            <person name="Grigoriev I."/>
        </authorList>
    </citation>
    <scope>NUCLEOTIDE SEQUENCE [LARGE SCALE GENOMIC DNA]</scope>
    <source>
        <strain evidence="1 2">CCMP1102</strain>
    </source>
</reference>
<proteinExistence type="predicted"/>
<keyword evidence="2" id="KW-1185">Reference proteome</keyword>
<dbReference type="KEGG" id="fcy:FRACYDRAFT_247849"/>
<accession>A0A1E7EWP3</accession>
<dbReference type="InParanoid" id="A0A1E7EWP3"/>
<dbReference type="OrthoDB" id="48228at2759"/>
<sequence length="223" mass="25501">MDDVVVTTSVANAAEQILSRSFAIYRVNAVTANKIRDAHQIPTAPDNKELFINRYQRIVNGNLHGYNVLPSKELFRTWYKDDDGDKDNDGEVKEQPWPSEDLCKNTLLLAKDLHRLLTECIRHIIVLKKNQQQRHLYDSTTTKRTDNDACSDLVCIMTGNQLSQLLLSTRETTLINSNTATTTNRKASKIISEADYYPPACVHRVRNPLKRARLSISYELRLD</sequence>
<dbReference type="EMBL" id="KV784373">
    <property type="protein sequence ID" value="OEU10234.1"/>
    <property type="molecule type" value="Genomic_DNA"/>
</dbReference>
<gene>
    <name evidence="1" type="ORF">FRACYDRAFT_247849</name>
</gene>
<dbReference type="Proteomes" id="UP000095751">
    <property type="component" value="Unassembled WGS sequence"/>
</dbReference>
<organism evidence="1 2">
    <name type="scientific">Fragilariopsis cylindrus CCMP1102</name>
    <dbReference type="NCBI Taxonomy" id="635003"/>
    <lineage>
        <taxon>Eukaryota</taxon>
        <taxon>Sar</taxon>
        <taxon>Stramenopiles</taxon>
        <taxon>Ochrophyta</taxon>
        <taxon>Bacillariophyta</taxon>
        <taxon>Bacillariophyceae</taxon>
        <taxon>Bacillariophycidae</taxon>
        <taxon>Bacillariales</taxon>
        <taxon>Bacillariaceae</taxon>
        <taxon>Fragilariopsis</taxon>
    </lineage>
</organism>
<name>A0A1E7EWP3_9STRA</name>
<evidence type="ECO:0000313" key="1">
    <source>
        <dbReference type="EMBL" id="OEU10234.1"/>
    </source>
</evidence>
<evidence type="ECO:0000313" key="2">
    <source>
        <dbReference type="Proteomes" id="UP000095751"/>
    </source>
</evidence>
<protein>
    <submittedName>
        <fullName evidence="1">Uncharacterized protein</fullName>
    </submittedName>
</protein>